<evidence type="ECO:0000256" key="18">
    <source>
        <dbReference type="ARBA" id="ARBA00061237"/>
    </source>
</evidence>
<evidence type="ECO:0000256" key="3">
    <source>
        <dbReference type="ARBA" id="ARBA00012611"/>
    </source>
</evidence>
<keyword evidence="11" id="KW-1133">Transmembrane helix</keyword>
<keyword evidence="22" id="KW-1185">Reference proteome</keyword>
<dbReference type="FunFam" id="3.40.50.2000:FF:000109">
    <property type="entry name" value="Chitobiosyldiphosphodolichol beta-mannosyltransferase"/>
    <property type="match status" value="1"/>
</dbReference>
<dbReference type="GO" id="GO:0005789">
    <property type="term" value="C:endoplasmic reticulum membrane"/>
    <property type="evidence" value="ECO:0007669"/>
    <property type="project" value="UniProtKB-SubCell"/>
</dbReference>
<keyword evidence="9" id="KW-0256">Endoplasmic reticulum</keyword>
<dbReference type="PANTHER" id="PTHR13036">
    <property type="entry name" value="BETA1,4 MANNOSYLTRANSFERASE"/>
    <property type="match status" value="1"/>
</dbReference>
<evidence type="ECO:0000256" key="14">
    <source>
        <dbReference type="ARBA" id="ARBA00031566"/>
    </source>
</evidence>
<comment type="similarity">
    <text evidence="18">Belongs to the glycosyltransferase group 1 family. Glycosyltransferase 33 subfamily.</text>
</comment>
<protein>
    <recommendedName>
        <fullName evidence="4">Chitobiosyldiphosphodolichol beta-mannosyltransferase</fullName>
        <ecNumber evidence="3">2.4.1.142</ecNumber>
    </recommendedName>
    <alternativeName>
        <fullName evidence="19">Asparagine-linked glycosylation protein 1 homolog</fullName>
    </alternativeName>
    <alternativeName>
        <fullName evidence="14">Beta-1,4-mannosyltransferase</fullName>
    </alternativeName>
    <alternativeName>
        <fullName evidence="15">GDP-Man:GlcNAc2-PP-dolichol mannosyltransferase</fullName>
    </alternativeName>
    <alternativeName>
        <fullName evidence="13">GDP-mannose-dolichol diphosphochitobiose mannosyltransferase</fullName>
    </alternativeName>
</protein>
<evidence type="ECO:0000256" key="12">
    <source>
        <dbReference type="ARBA" id="ARBA00023136"/>
    </source>
</evidence>
<evidence type="ECO:0000256" key="4">
    <source>
        <dbReference type="ARBA" id="ARBA00015841"/>
    </source>
</evidence>
<dbReference type="PANTHER" id="PTHR13036:SF0">
    <property type="entry name" value="CHITOBIOSYLDIPHOSPHODOLICHOL BETA-MANNOSYLTRANSFERASE"/>
    <property type="match status" value="1"/>
</dbReference>
<evidence type="ECO:0000256" key="8">
    <source>
        <dbReference type="ARBA" id="ARBA00022692"/>
    </source>
</evidence>
<dbReference type="EC" id="2.4.1.142" evidence="3"/>
<evidence type="ECO:0000256" key="15">
    <source>
        <dbReference type="ARBA" id="ARBA00033088"/>
    </source>
</evidence>
<organism evidence="21 22">
    <name type="scientific">Paramuricea clavata</name>
    <name type="common">Red gorgonian</name>
    <name type="synonym">Violescent sea-whip</name>
    <dbReference type="NCBI Taxonomy" id="317549"/>
    <lineage>
        <taxon>Eukaryota</taxon>
        <taxon>Metazoa</taxon>
        <taxon>Cnidaria</taxon>
        <taxon>Anthozoa</taxon>
        <taxon>Octocorallia</taxon>
        <taxon>Malacalcyonacea</taxon>
        <taxon>Plexauridae</taxon>
        <taxon>Paramuricea</taxon>
    </lineage>
</organism>
<dbReference type="SUPFAM" id="SSF53756">
    <property type="entry name" value="UDP-Glycosyltransferase/glycogen phosphorylase"/>
    <property type="match status" value="1"/>
</dbReference>
<evidence type="ECO:0000259" key="20">
    <source>
        <dbReference type="Pfam" id="PF00534"/>
    </source>
</evidence>
<comment type="function">
    <text evidence="17">Mannosyltransferase that operates in the biosynthetic pathway of dolichol-linked oligosaccharides, the glycan precursors employed in protein asparagine (N)-glycosylation. The assembly of dolichol-linked oligosaccharides begins on the cytosolic side of the endoplasmic reticulum membrane and finishes in its lumen. The sequential addition of sugars to dolichol pyrophosphate produces dolichol-linked oligosaccharides containing fourteen sugars, including two GlcNAcs, nine mannoses and three glucoses. Once assembled, the oligosaccharide is transferred from the lipid to nascent proteins by oligosaccharyltransferases. Catalyzes, on the cytoplasmic face of the endoplasmic reticulum, the addition of the first mannose residues to the dolichol-linked oligosaccharide chain, to produce Man1GlcNAc(2)-PP-dolichol core oligosaccharide. Man1GlcNAc(2)-PP-dolichol is a substrate for ALG2, the following enzyme in the biosynthetic pathway.</text>
</comment>
<dbReference type="OrthoDB" id="614844at2759"/>
<evidence type="ECO:0000256" key="10">
    <source>
        <dbReference type="ARBA" id="ARBA00022968"/>
    </source>
</evidence>
<dbReference type="AlphaFoldDB" id="A0A6S7IFL6"/>
<evidence type="ECO:0000256" key="17">
    <source>
        <dbReference type="ARBA" id="ARBA00056362"/>
    </source>
</evidence>
<dbReference type="InterPro" id="IPR001296">
    <property type="entry name" value="Glyco_trans_1"/>
</dbReference>
<dbReference type="FunFam" id="3.40.50.2000:FF:000096">
    <property type="entry name" value="ALG1, chitobiosyldiphosphodolichol beta-mannosyltransferase"/>
    <property type="match status" value="1"/>
</dbReference>
<keyword evidence="7" id="KW-0808">Transferase</keyword>
<reference evidence="21" key="1">
    <citation type="submission" date="2020-04" db="EMBL/GenBank/DDBJ databases">
        <authorList>
            <person name="Alioto T."/>
            <person name="Alioto T."/>
            <person name="Gomez Garrido J."/>
        </authorList>
    </citation>
    <scope>NUCLEOTIDE SEQUENCE</scope>
    <source>
        <strain evidence="21">A484AB</strain>
    </source>
</reference>
<dbReference type="InterPro" id="IPR026051">
    <property type="entry name" value="ALG1-like"/>
</dbReference>
<sequence>MFLTAFGLVLLFILILIVFAWIYNVKTVTRKRILIIVLGDVGRSPRMQYHALSFVKEGLGVDLIGFDHSPLIKELQDQSLVRIIPINEPPKKPSWLPRLLYYVFKTIYLFVQLVTVVLWKTSKHSHVLVQNPPAIPTLAAAWLISIIRQSRFIIDWHNYGYTILSLAVGSTNPLVKFSKFYEGVLGHRAAYNICVTQAMRVDLRQRWGVVATTLYDRPPQRFRSIDEDEKHKIFLKLSESYNVFKSVDNKSTSDTRFTTLTNSRATLRADRPALLISSTSWTEDEDFQILLDALQQYDKMADTHSSKLPNIVCAITGKGPLKSYYQDIISKTTLNHVKIYTPWLEAEDYPILVGSADLGICLHTSSSGLDLPMKVVDMFGCGVPVCAVGFSCLNELVKHGENGLVFNGPEQLAEQLQELLVDFPRNQELLNKFRENLKEFQKKRWHACWKETFYDPIFK</sequence>
<evidence type="ECO:0000256" key="2">
    <source>
        <dbReference type="ARBA" id="ARBA00004922"/>
    </source>
</evidence>
<dbReference type="Pfam" id="PF00534">
    <property type="entry name" value="Glycos_transf_1"/>
    <property type="match status" value="1"/>
</dbReference>
<evidence type="ECO:0000256" key="11">
    <source>
        <dbReference type="ARBA" id="ARBA00022989"/>
    </source>
</evidence>
<keyword evidence="10" id="KW-0735">Signal-anchor</keyword>
<evidence type="ECO:0000256" key="13">
    <source>
        <dbReference type="ARBA" id="ARBA00031434"/>
    </source>
</evidence>
<evidence type="ECO:0000313" key="22">
    <source>
        <dbReference type="Proteomes" id="UP001152795"/>
    </source>
</evidence>
<keyword evidence="8" id="KW-0812">Transmembrane</keyword>
<evidence type="ECO:0000256" key="9">
    <source>
        <dbReference type="ARBA" id="ARBA00022824"/>
    </source>
</evidence>
<dbReference type="Gene3D" id="3.40.50.2000">
    <property type="entry name" value="Glycogen Phosphorylase B"/>
    <property type="match status" value="1"/>
</dbReference>
<evidence type="ECO:0000256" key="5">
    <source>
        <dbReference type="ARBA" id="ARBA00022553"/>
    </source>
</evidence>
<comment type="subcellular location">
    <subcellularLocation>
        <location evidence="1">Endoplasmic reticulum membrane</location>
        <topology evidence="1">Single-pass membrane protein</topology>
    </subcellularLocation>
</comment>
<dbReference type="GO" id="GO:0004578">
    <property type="term" value="F:chitobiosyldiphosphodolichol beta-mannosyltransferase activity"/>
    <property type="evidence" value="ECO:0007669"/>
    <property type="project" value="UniProtKB-EC"/>
</dbReference>
<evidence type="ECO:0000256" key="1">
    <source>
        <dbReference type="ARBA" id="ARBA00004389"/>
    </source>
</evidence>
<evidence type="ECO:0000256" key="16">
    <source>
        <dbReference type="ARBA" id="ARBA00045071"/>
    </source>
</evidence>
<keyword evidence="5" id="KW-0597">Phosphoprotein</keyword>
<comment type="catalytic activity">
    <reaction evidence="16">
        <text>an N,N'-diacetylchitobiosyl-diphospho-di-trans,poly-cis-dolichol + GDP-alpha-D-mannose = a beta-D-Man-(1-&gt;4)-beta-D-GlcNAc-(1-&gt;4)-alpha-D-GlcNAc-diphospho-di-trans,poly-cis-dolichol + GDP + H(+)</text>
        <dbReference type="Rhea" id="RHEA:13865"/>
        <dbReference type="Rhea" id="RHEA-COMP:19510"/>
        <dbReference type="Rhea" id="RHEA-COMP:19511"/>
        <dbReference type="ChEBI" id="CHEBI:15378"/>
        <dbReference type="ChEBI" id="CHEBI:57269"/>
        <dbReference type="ChEBI" id="CHEBI:57527"/>
        <dbReference type="ChEBI" id="CHEBI:58189"/>
        <dbReference type="ChEBI" id="CHEBI:58472"/>
        <dbReference type="EC" id="2.4.1.142"/>
    </reaction>
    <physiologicalReaction direction="left-to-right" evidence="16">
        <dbReference type="Rhea" id="RHEA:13866"/>
    </physiologicalReaction>
</comment>
<evidence type="ECO:0000256" key="6">
    <source>
        <dbReference type="ARBA" id="ARBA00022676"/>
    </source>
</evidence>
<gene>
    <name evidence="21" type="ORF">PACLA_8A068031</name>
</gene>
<dbReference type="Proteomes" id="UP001152795">
    <property type="component" value="Unassembled WGS sequence"/>
</dbReference>
<feature type="domain" description="Glycosyl transferase family 1" evidence="20">
    <location>
        <begin position="265"/>
        <end position="438"/>
    </location>
</feature>
<evidence type="ECO:0000313" key="21">
    <source>
        <dbReference type="EMBL" id="CAB4015903.1"/>
    </source>
</evidence>
<dbReference type="EMBL" id="CACRXK020008890">
    <property type="protein sequence ID" value="CAB4015903.1"/>
    <property type="molecule type" value="Genomic_DNA"/>
</dbReference>
<comment type="caution">
    <text evidence="21">The sequence shown here is derived from an EMBL/GenBank/DDBJ whole genome shotgun (WGS) entry which is preliminary data.</text>
</comment>
<name>A0A6S7IFL6_PARCT</name>
<keyword evidence="12" id="KW-0472">Membrane</keyword>
<evidence type="ECO:0000256" key="7">
    <source>
        <dbReference type="ARBA" id="ARBA00022679"/>
    </source>
</evidence>
<evidence type="ECO:0000256" key="19">
    <source>
        <dbReference type="ARBA" id="ARBA00082785"/>
    </source>
</evidence>
<keyword evidence="6" id="KW-0328">Glycosyltransferase</keyword>
<proteinExistence type="inferred from homology"/>
<accession>A0A6S7IFL6</accession>
<comment type="pathway">
    <text evidence="2">Protein modification; protein glycosylation.</text>
</comment>